<reference evidence="1 2" key="1">
    <citation type="submission" date="2015-01" db="EMBL/GenBank/DDBJ databases">
        <title>Evolution of Trichinella species and genotypes.</title>
        <authorList>
            <person name="Korhonen P.K."/>
            <person name="Edoardo P."/>
            <person name="Giuseppe L.R."/>
            <person name="Gasser R.B."/>
        </authorList>
    </citation>
    <scope>NUCLEOTIDE SEQUENCE [LARGE SCALE GENOMIC DNA]</scope>
    <source>
        <strain evidence="1">ISS2496</strain>
    </source>
</reference>
<dbReference type="EMBL" id="JYDQ01000135">
    <property type="protein sequence ID" value="KRY13632.1"/>
    <property type="molecule type" value="Genomic_DNA"/>
</dbReference>
<name>A0A0V0ZM60_9BILA</name>
<dbReference type="AlphaFoldDB" id="A0A0V0ZM60"/>
<comment type="caution">
    <text evidence="1">The sequence shown here is derived from an EMBL/GenBank/DDBJ whole genome shotgun (WGS) entry which is preliminary data.</text>
</comment>
<accession>A0A0V0ZM60</accession>
<evidence type="ECO:0000313" key="2">
    <source>
        <dbReference type="Proteomes" id="UP000054783"/>
    </source>
</evidence>
<gene>
    <name evidence="1" type="ORF">T12_3251</name>
</gene>
<proteinExistence type="predicted"/>
<evidence type="ECO:0000313" key="1">
    <source>
        <dbReference type="EMBL" id="KRY13632.1"/>
    </source>
</evidence>
<protein>
    <submittedName>
        <fullName evidence="1">Uncharacterized protein</fullName>
    </submittedName>
</protein>
<organism evidence="1 2">
    <name type="scientific">Trichinella patagoniensis</name>
    <dbReference type="NCBI Taxonomy" id="990121"/>
    <lineage>
        <taxon>Eukaryota</taxon>
        <taxon>Metazoa</taxon>
        <taxon>Ecdysozoa</taxon>
        <taxon>Nematoda</taxon>
        <taxon>Enoplea</taxon>
        <taxon>Dorylaimia</taxon>
        <taxon>Trichinellida</taxon>
        <taxon>Trichinellidae</taxon>
        <taxon>Trichinella</taxon>
    </lineage>
</organism>
<dbReference type="Proteomes" id="UP000054783">
    <property type="component" value="Unassembled WGS sequence"/>
</dbReference>
<sequence>MQAVLYNVKGCEKFLATPKKKRGKVKPDGGEFAILFRDESFQICSLCAMPMHVSAVQCSAVLPFNKYHHPSSTPTRAELVEKQPRTHVYLEEAIDHFSTNYDHRANSTTDNNSNMRYDYEYPLDGSTVTKNSYSELQSRPKKGYLDHKLVKKATLKQENRTPGKLICMPSRNVEIDLPLTDASLLV</sequence>
<keyword evidence="2" id="KW-1185">Reference proteome</keyword>